<protein>
    <recommendedName>
        <fullName evidence="4">Lipoprotein</fullName>
    </recommendedName>
</protein>
<accession>F4QK24</accession>
<evidence type="ECO:0000313" key="3">
    <source>
        <dbReference type="Proteomes" id="UP000006512"/>
    </source>
</evidence>
<evidence type="ECO:0000256" key="1">
    <source>
        <dbReference type="SAM" id="SignalP"/>
    </source>
</evidence>
<dbReference type="NCBIfam" id="NF047637">
    <property type="entry name" value="lipo_CC0125"/>
    <property type="match status" value="1"/>
</dbReference>
<evidence type="ECO:0008006" key="4">
    <source>
        <dbReference type="Google" id="ProtNLM"/>
    </source>
</evidence>
<evidence type="ECO:0000313" key="2">
    <source>
        <dbReference type="EMBL" id="EGF92051.1"/>
    </source>
</evidence>
<dbReference type="PROSITE" id="PS51257">
    <property type="entry name" value="PROKAR_LIPOPROTEIN"/>
    <property type="match status" value="1"/>
</dbReference>
<reference evidence="3" key="1">
    <citation type="submission" date="2011-03" db="EMBL/GenBank/DDBJ databases">
        <title>Draft genome sequence of Brevundimonas diminuta.</title>
        <authorList>
            <person name="Brown P.J.B."/>
            <person name="Buechlein A."/>
            <person name="Hemmerich C."/>
            <person name="Brun Y.V."/>
        </authorList>
    </citation>
    <scope>NUCLEOTIDE SEQUENCE [LARGE SCALE GENOMIC DNA]</scope>
    <source>
        <strain evidence="3">C19</strain>
    </source>
</reference>
<dbReference type="OrthoDB" id="7172943at2"/>
<dbReference type="RefSeq" id="WP_006271221.1">
    <property type="nucleotide sequence ID" value="NZ_GL883077.1"/>
</dbReference>
<gene>
    <name evidence="2" type="ORF">ABI_04830</name>
</gene>
<organism evidence="2 3">
    <name type="scientific">Asticcacaulis biprosthecium C19</name>
    <dbReference type="NCBI Taxonomy" id="715226"/>
    <lineage>
        <taxon>Bacteria</taxon>
        <taxon>Pseudomonadati</taxon>
        <taxon>Pseudomonadota</taxon>
        <taxon>Alphaproteobacteria</taxon>
        <taxon>Caulobacterales</taxon>
        <taxon>Caulobacteraceae</taxon>
        <taxon>Asticcacaulis</taxon>
    </lineage>
</organism>
<dbReference type="eggNOG" id="ENOG5032T1A">
    <property type="taxonomic scope" value="Bacteria"/>
</dbReference>
<keyword evidence="1" id="KW-0732">Signal</keyword>
<dbReference type="AlphaFoldDB" id="F4QK24"/>
<feature type="signal peptide" evidence="1">
    <location>
        <begin position="1"/>
        <end position="24"/>
    </location>
</feature>
<feature type="chain" id="PRO_5003316613" description="Lipoprotein" evidence="1">
    <location>
        <begin position="25"/>
        <end position="183"/>
    </location>
</feature>
<dbReference type="Proteomes" id="UP000006512">
    <property type="component" value="Unassembled WGS sequence"/>
</dbReference>
<sequence>MNKNHLLTAAALAGLTLLSACATATPYAPADLTSSRSYRPGFTESKLEEGRFRLTFAGNDLTPRDTVETYLLYRAAELTLQEGYDWFEVVNRDTDSRSRTVYTDPFPGAYSGLSWRYYGRSRWTGWGMGYNSWDAQEYTRYEARAEIVLHKGPKPDGDPNAYDARSIQSNLESRIVRPVDGQR</sequence>
<keyword evidence="3" id="KW-1185">Reference proteome</keyword>
<dbReference type="HOGENOM" id="CLU_126408_0_0_5"/>
<dbReference type="EMBL" id="GL883077">
    <property type="protein sequence ID" value="EGF92051.1"/>
    <property type="molecule type" value="Genomic_DNA"/>
</dbReference>
<dbReference type="STRING" id="715226.ABI_04830"/>
<name>F4QK24_9CAUL</name>
<proteinExistence type="predicted"/>